<reference evidence="2" key="1">
    <citation type="journal article" date="2020" name="Stud. Mycol.">
        <title>101 Dothideomycetes genomes: a test case for predicting lifestyles and emergence of pathogens.</title>
        <authorList>
            <person name="Haridas S."/>
            <person name="Albert R."/>
            <person name="Binder M."/>
            <person name="Bloem J."/>
            <person name="Labutti K."/>
            <person name="Salamov A."/>
            <person name="Andreopoulos B."/>
            <person name="Baker S."/>
            <person name="Barry K."/>
            <person name="Bills G."/>
            <person name="Bluhm B."/>
            <person name="Cannon C."/>
            <person name="Castanera R."/>
            <person name="Culley D."/>
            <person name="Daum C."/>
            <person name="Ezra D."/>
            <person name="Gonzalez J."/>
            <person name="Henrissat B."/>
            <person name="Kuo A."/>
            <person name="Liang C."/>
            <person name="Lipzen A."/>
            <person name="Lutzoni F."/>
            <person name="Magnuson J."/>
            <person name="Mondo S."/>
            <person name="Nolan M."/>
            <person name="Ohm R."/>
            <person name="Pangilinan J."/>
            <person name="Park H.-J."/>
            <person name="Ramirez L."/>
            <person name="Alfaro M."/>
            <person name="Sun H."/>
            <person name="Tritt A."/>
            <person name="Yoshinaga Y."/>
            <person name="Zwiers L.-H."/>
            <person name="Turgeon B."/>
            <person name="Goodwin S."/>
            <person name="Spatafora J."/>
            <person name="Crous P."/>
            <person name="Grigoriev I."/>
        </authorList>
    </citation>
    <scope>NUCLEOTIDE SEQUENCE</scope>
    <source>
        <strain evidence="2">CBS 133067</strain>
    </source>
</reference>
<dbReference type="AlphaFoldDB" id="A0A9P4I5A0"/>
<gene>
    <name evidence="2" type="ORF">NA57DRAFT_59976</name>
</gene>
<dbReference type="PANTHER" id="PTHR42085">
    <property type="entry name" value="F-BOX DOMAIN-CONTAINING PROTEIN"/>
    <property type="match status" value="1"/>
</dbReference>
<dbReference type="PANTHER" id="PTHR42085:SF1">
    <property type="entry name" value="F-BOX DOMAIN-CONTAINING PROTEIN"/>
    <property type="match status" value="1"/>
</dbReference>
<name>A0A9P4I5A0_9PEZI</name>
<sequence length="240" mass="27148">MPQNPAAETSQTASTNSEASQAIPSPLLRLPAELRLAIYHHVFYDDTLIELKKGCNWDSELVSGGLEEDKNCYTISTPARIPLEVLRVCKQIHVEATPVFHKLVLKERIFHFHCILELDWAHLHLPFQEIQNVEVELSFACSVPLWLLFKLPKPLSTLWLTYSTGSGALSLINGPVSKREILKLLRGAKSRGLQVKCRKEIWQPLAQDAPDLFNAEFLKKNIDPKVEVEELDFAALEICD</sequence>
<organism evidence="2 3">
    <name type="scientific">Rhizodiscina lignyota</name>
    <dbReference type="NCBI Taxonomy" id="1504668"/>
    <lineage>
        <taxon>Eukaryota</taxon>
        <taxon>Fungi</taxon>
        <taxon>Dikarya</taxon>
        <taxon>Ascomycota</taxon>
        <taxon>Pezizomycotina</taxon>
        <taxon>Dothideomycetes</taxon>
        <taxon>Pleosporomycetidae</taxon>
        <taxon>Aulographales</taxon>
        <taxon>Rhizodiscinaceae</taxon>
        <taxon>Rhizodiscina</taxon>
    </lineage>
</organism>
<keyword evidence="3" id="KW-1185">Reference proteome</keyword>
<dbReference type="Proteomes" id="UP000799772">
    <property type="component" value="Unassembled WGS sequence"/>
</dbReference>
<evidence type="ECO:0000256" key="1">
    <source>
        <dbReference type="SAM" id="MobiDB-lite"/>
    </source>
</evidence>
<protein>
    <recommendedName>
        <fullName evidence="4">F-box domain-containing protein</fullName>
    </recommendedName>
</protein>
<dbReference type="InterPro" id="IPR038883">
    <property type="entry name" value="AN11006-like"/>
</dbReference>
<accession>A0A9P4I5A0</accession>
<evidence type="ECO:0008006" key="4">
    <source>
        <dbReference type="Google" id="ProtNLM"/>
    </source>
</evidence>
<dbReference type="EMBL" id="ML978132">
    <property type="protein sequence ID" value="KAF2095240.1"/>
    <property type="molecule type" value="Genomic_DNA"/>
</dbReference>
<evidence type="ECO:0000313" key="3">
    <source>
        <dbReference type="Proteomes" id="UP000799772"/>
    </source>
</evidence>
<comment type="caution">
    <text evidence="2">The sequence shown here is derived from an EMBL/GenBank/DDBJ whole genome shotgun (WGS) entry which is preliminary data.</text>
</comment>
<proteinExistence type="predicted"/>
<evidence type="ECO:0000313" key="2">
    <source>
        <dbReference type="EMBL" id="KAF2095240.1"/>
    </source>
</evidence>
<feature type="region of interest" description="Disordered" evidence="1">
    <location>
        <begin position="1"/>
        <end position="20"/>
    </location>
</feature>